<keyword evidence="1" id="KW-0175">Coiled coil</keyword>
<accession>A0A3M0G5U0</accession>
<feature type="domain" description="Abortive phage infection protein C-terminal" evidence="2">
    <location>
        <begin position="288"/>
        <end position="465"/>
    </location>
</feature>
<dbReference type="EMBL" id="REGC01000028">
    <property type="protein sequence ID" value="RMB56469.1"/>
    <property type="molecule type" value="Genomic_DNA"/>
</dbReference>
<evidence type="ECO:0000313" key="4">
    <source>
        <dbReference type="Proteomes" id="UP000270649"/>
    </source>
</evidence>
<evidence type="ECO:0000256" key="1">
    <source>
        <dbReference type="SAM" id="Coils"/>
    </source>
</evidence>
<evidence type="ECO:0000313" key="3">
    <source>
        <dbReference type="EMBL" id="RMB56469.1"/>
    </source>
</evidence>
<organism evidence="3 4">
    <name type="scientific">Corynebacterium macginleyi</name>
    <dbReference type="NCBI Taxonomy" id="38290"/>
    <lineage>
        <taxon>Bacteria</taxon>
        <taxon>Bacillati</taxon>
        <taxon>Actinomycetota</taxon>
        <taxon>Actinomycetes</taxon>
        <taxon>Mycobacteriales</taxon>
        <taxon>Corynebacteriaceae</taxon>
        <taxon>Corynebacterium</taxon>
    </lineage>
</organism>
<name>A0A3M0G5U0_9CORY</name>
<feature type="coiled-coil region" evidence="1">
    <location>
        <begin position="558"/>
        <end position="585"/>
    </location>
</feature>
<dbReference type="AlphaFoldDB" id="A0A3M0G5U0"/>
<dbReference type="Pfam" id="PF10592">
    <property type="entry name" value="AIPR"/>
    <property type="match status" value="1"/>
</dbReference>
<sequence length="615" mass="69451">MPKYSPKMKPILRGWFDAFQKDFFPEPTKGKNEEDFIFENFCNYYVINSYQGLANNSPGDYATSEGVDDKSCDFHIDGIGVFVNGILCSTIDELEATVEKSSKIEVSVHFLQAKNGKDNLDAGDLNSFLEGVSQFISDVPWNDNFVTESNINEHVVEAQSVFAESLSKKYTNKPKAYLHWCVSQREHGEEFRSDIAASVSNRIDLLPNEHAEFTSGVEFKFHGAADLASVADSFGHQNECTFGLGGNPIVNFPAISDELEDSFFAFVPGDEFLKIICPDGETIDHKVFNENVRDFLGENSSPFKGMMDTLGRPEEREYFSFRNNGVTVVAGDITGNSRKKTLHNYQIVNGCQTSNALFENRDNLDDVFVPVRCIKTKDSDVLDSITLSTNSQNNVTTSDMASRTKSARELERVCRRDDVASPIAFERREGQFIRIPINIPKNRILKKKDFTSAYVSCVLRKPHHGIGYWDRYQNGKKDDIWLSGAPTSLLYLSGYLMNSIIRNKLFGDFSALKFHFGTVAFQELWPEFPAIFDRYNSAEKFEEKLRLEAIINDHVEKVLKLVDQKNILEKKLEGARKAAKKLTEDTSILNSKTGKLGRANTKTEAVTQKFFSLLK</sequence>
<comment type="caution">
    <text evidence="3">The sequence shown here is derived from an EMBL/GenBank/DDBJ whole genome shotgun (WGS) entry which is preliminary data.</text>
</comment>
<gene>
    <name evidence="3" type="ORF">D9543_11240</name>
</gene>
<dbReference type="Proteomes" id="UP000270649">
    <property type="component" value="Unassembled WGS sequence"/>
</dbReference>
<evidence type="ECO:0000259" key="2">
    <source>
        <dbReference type="Pfam" id="PF10592"/>
    </source>
</evidence>
<proteinExistence type="predicted"/>
<reference evidence="3 4" key="1">
    <citation type="submission" date="2018-10" db="EMBL/GenBank/DDBJ databases">
        <title>Corynebacterium macginleyi genome sequencing and assembly of the type strain and two clinical samples.</title>
        <authorList>
            <person name="Bernier A.-M."/>
            <person name="Bernard K."/>
        </authorList>
    </citation>
    <scope>NUCLEOTIDE SEQUENCE [LARGE SCALE GENOMIC DNA]</scope>
    <source>
        <strain evidence="3 4">NML 120205</strain>
    </source>
</reference>
<dbReference type="InterPro" id="IPR018891">
    <property type="entry name" value="AIPR_C"/>
</dbReference>
<protein>
    <recommendedName>
        <fullName evidence="2">Abortive phage infection protein C-terminal domain-containing protein</fullName>
    </recommendedName>
</protein>
<dbReference type="RefSeq" id="WP_121928294.1">
    <property type="nucleotide sequence ID" value="NZ_JAACCH010000040.1"/>
</dbReference>